<dbReference type="RefSeq" id="WP_057551313.1">
    <property type="nucleotide sequence ID" value="NZ_BK010451.1"/>
</dbReference>
<dbReference type="EMBL" id="BK010451">
    <property type="protein sequence ID" value="DAC74110.1"/>
    <property type="molecule type" value="Genomic_DNA"/>
</dbReference>
<evidence type="ECO:0000313" key="1">
    <source>
        <dbReference type="EMBL" id="DAC74110.1"/>
    </source>
</evidence>
<geneLocation type="plasmid" evidence="1">
    <name>pCSTC2</name>
</geneLocation>
<dbReference type="AlphaFoldDB" id="A0A455ZBW2"/>
<name>A0A455ZBW2_PARSO</name>
<keyword evidence="1" id="KW-0614">Plasmid</keyword>
<organism evidence="1">
    <name type="scientific">Paraclostridium sordellii</name>
    <name type="common">Clostridium sordellii</name>
    <dbReference type="NCBI Taxonomy" id="1505"/>
    <lineage>
        <taxon>Bacteria</taxon>
        <taxon>Bacillati</taxon>
        <taxon>Bacillota</taxon>
        <taxon>Clostridia</taxon>
        <taxon>Peptostreptococcales</taxon>
        <taxon>Peptostreptococcaceae</taxon>
        <taxon>Paraclostridium</taxon>
    </lineage>
</organism>
<gene>
    <name evidence="1" type="primary">rep</name>
</gene>
<proteinExistence type="predicted"/>
<reference evidence="1" key="1">
    <citation type="journal article" date="2019" name="BMC Microbiol.">
        <title>Paeniclostridium sordellii and Clostridioides difficile encode similar and clinically relevant tetracycline resistance loci in diverse genomic locations.</title>
        <authorList>
            <person name="Vidor C.J."/>
            <person name="Bulach D."/>
            <person name="Awad M."/>
            <person name="Lyras D."/>
        </authorList>
    </citation>
    <scope>NUCLEOTIDE SEQUENCE</scope>
    <source>
        <strain evidence="1">SSCC37615</strain>
        <plasmid evidence="1">pCSTC2</plasmid>
    </source>
</reference>
<accession>A0A455ZBW2</accession>
<sequence>MGQVLRKVEEYKDESQIYINAIHGKSKGWITKAEINEGVFKQWHYKLNQLLDIDFTQENIYISLNTFYKTYRRIENLKEINCIHMDLDTYKTKYTKTQILMNLDENYFGKTIPIPNLIIDSGRGLYLIWLIEPVPYMALPLWKAIEEYIYKELKEFGADRMALDPTRVLRVPGSINSKSNTMVKILETNEYVYKLREIQEEYLPEIPKKEKGKATAPKKRGRPKKVVYVFNERSLYLARITDLVKLCELRSYDIEGEREMILFLYRYYLNYFFEDEQKALNDTLELNMMFVKPLPIKETTRATESAEKVYKSKNKDYKYKNETLIELLQITEEEQKYMTTIMSKDEVKRRNNEYNKSKYKIKLKEQGKMTKQEELKILREKIKAHKEEGLKNKDISDLLNIPLKTLKRHITYMKKNGLLA</sequence>
<protein>
    <submittedName>
        <fullName evidence="1">Plasmid replication initiator protein</fullName>
    </submittedName>
</protein>